<evidence type="ECO:0000256" key="1">
    <source>
        <dbReference type="SAM" id="SignalP"/>
    </source>
</evidence>
<dbReference type="Gene3D" id="3.30.1380.10">
    <property type="match status" value="1"/>
</dbReference>
<proteinExistence type="predicted"/>
<dbReference type="Proteomes" id="UP000333828">
    <property type="component" value="Unassembled WGS sequence"/>
</dbReference>
<evidence type="ECO:0000313" key="4">
    <source>
        <dbReference type="Proteomes" id="UP000333828"/>
    </source>
</evidence>
<keyword evidence="4" id="KW-1185">Reference proteome</keyword>
<dbReference type="SUPFAM" id="SSF55166">
    <property type="entry name" value="Hedgehog/DD-peptidase"/>
    <property type="match status" value="1"/>
</dbReference>
<dbReference type="Pfam" id="PF13539">
    <property type="entry name" value="Peptidase_M15_4"/>
    <property type="match status" value="1"/>
</dbReference>
<evidence type="ECO:0000259" key="2">
    <source>
        <dbReference type="Pfam" id="PF13539"/>
    </source>
</evidence>
<dbReference type="PROSITE" id="PS51257">
    <property type="entry name" value="PROKAR_LIPOPROTEIN"/>
    <property type="match status" value="1"/>
</dbReference>
<dbReference type="AlphaFoldDB" id="A0A5E4YL63"/>
<dbReference type="InterPro" id="IPR009045">
    <property type="entry name" value="Zn_M74/Hedgehog-like"/>
</dbReference>
<dbReference type="RefSeq" id="WP_254439676.1">
    <property type="nucleotide sequence ID" value="NZ_CABPSI010000005.1"/>
</dbReference>
<dbReference type="EMBL" id="CABPSI010000005">
    <property type="protein sequence ID" value="VVE48723.1"/>
    <property type="molecule type" value="Genomic_DNA"/>
</dbReference>
<feature type="domain" description="Peptidase M15C" evidence="2">
    <location>
        <begin position="130"/>
        <end position="219"/>
    </location>
</feature>
<protein>
    <recommendedName>
        <fullName evidence="2">Peptidase M15C domain-containing protein</fullName>
    </recommendedName>
</protein>
<accession>A0A5E4YL63</accession>
<feature type="chain" id="PRO_5022915870" description="Peptidase M15C domain-containing protein" evidence="1">
    <location>
        <begin position="26"/>
        <end position="284"/>
    </location>
</feature>
<dbReference type="InterPro" id="IPR039561">
    <property type="entry name" value="Peptidase_M15C"/>
</dbReference>
<feature type="signal peptide" evidence="1">
    <location>
        <begin position="1"/>
        <end position="25"/>
    </location>
</feature>
<reference evidence="3 4" key="1">
    <citation type="submission" date="2019-08" db="EMBL/GenBank/DDBJ databases">
        <authorList>
            <person name="Peeters C."/>
        </authorList>
    </citation>
    <scope>NUCLEOTIDE SEQUENCE [LARGE SCALE GENOMIC DNA]</scope>
    <source>
        <strain evidence="3 4">LMG 31115</strain>
    </source>
</reference>
<gene>
    <name evidence="3" type="ORF">PIN31115_04539</name>
</gene>
<keyword evidence="1" id="KW-0732">Signal</keyword>
<sequence>MMRKKWRSILLSSLAMIGCSTAALADIAPVTAAQCTDMKVNAMISESTPVQCHRLRRVVFRFIDFDGHSQAGEMVVLDAVAPRVRVIFETLFEHHFPLKAARSLELYRGSDQASMEDNNSSAFNARPITGGSQWSTHAYGVAIDINPRQNPYLAVAENNTLAVLPTSVAKGVLNRLNLRPGKQFRGGLAEDIVDIFAINGFLTWGGYWDFPIDYQHFEVGTRAFADKLASMSDEDGQRLFEQRTLVYVDCIKASRLASPGAARAACVEQTLRFDDAPADAKNVQ</sequence>
<name>A0A5E4YL63_9BURK</name>
<evidence type="ECO:0000313" key="3">
    <source>
        <dbReference type="EMBL" id="VVE48723.1"/>
    </source>
</evidence>
<organism evidence="3 4">
    <name type="scientific">Pandoraea iniqua</name>
    <dbReference type="NCBI Taxonomy" id="2508288"/>
    <lineage>
        <taxon>Bacteria</taxon>
        <taxon>Pseudomonadati</taxon>
        <taxon>Pseudomonadota</taxon>
        <taxon>Betaproteobacteria</taxon>
        <taxon>Burkholderiales</taxon>
        <taxon>Burkholderiaceae</taxon>
        <taxon>Pandoraea</taxon>
    </lineage>
</organism>
<dbReference type="GO" id="GO:0008233">
    <property type="term" value="F:peptidase activity"/>
    <property type="evidence" value="ECO:0007669"/>
    <property type="project" value="InterPro"/>
</dbReference>